<accession>A0A401XKL1</accession>
<keyword evidence="1" id="KW-1133">Transmembrane helix</keyword>
<dbReference type="RefSeq" id="WP_124397572.1">
    <property type="nucleotide sequence ID" value="NZ_BHZE01000007.1"/>
</dbReference>
<name>A0A401XKL1_9FLAO</name>
<dbReference type="Gene3D" id="1.10.150.320">
    <property type="entry name" value="Photosystem II 12 kDa extrinsic protein"/>
    <property type="match status" value="2"/>
</dbReference>
<keyword evidence="1" id="KW-0812">Transmembrane</keyword>
<dbReference type="SUPFAM" id="SSF47781">
    <property type="entry name" value="RuvA domain 2-like"/>
    <property type="match status" value="4"/>
</dbReference>
<dbReference type="GO" id="GO:0015627">
    <property type="term" value="C:type II protein secretion system complex"/>
    <property type="evidence" value="ECO:0007669"/>
    <property type="project" value="TreeGrafter"/>
</dbReference>
<comment type="caution">
    <text evidence="2">The sequence shown here is derived from an EMBL/GenBank/DDBJ whole genome shotgun (WGS) entry which is preliminary data.</text>
</comment>
<evidence type="ECO:0000256" key="1">
    <source>
        <dbReference type="SAM" id="Phobius"/>
    </source>
</evidence>
<sequence length="363" mass="41979">MWRKFREWFELTKSEERGILVLLFFIVSLWAVNFYLKYHIQRRPPSEFEVIITNKSSELQEKYNNKNSYSEYHFIGYFNPNEVSFEDLLKSGLREKNAKAIINYRNKGGKFLKAEEVYKIFNIDSGWVTFHLPYMVINQKSTENPKTKYKLFVFDPNTADSASLLRLGFKPWQISNLLRYRSRGGVFHTKEDVKRLYGIDSAFYTLLEPYIDLPAYGDGKQSITSAKATVKIELNTADSTALTALPSIGNVLAGRIVKYRTALGGYVHVNQLLEVYGIDSLKWELLLPLIEINVAHVKKININSAEEDELAAHPYIRKGLAREIVAFRKNFRLFQSVTEVEKLSLAKNRDLGKLYPYLTIGEN</sequence>
<dbReference type="EMBL" id="BHZE01000007">
    <property type="protein sequence ID" value="GCD77511.1"/>
    <property type="molecule type" value="Genomic_DNA"/>
</dbReference>
<dbReference type="OrthoDB" id="981124at2"/>
<evidence type="ECO:0000313" key="2">
    <source>
        <dbReference type="EMBL" id="GCD77511.1"/>
    </source>
</evidence>
<organism evidence="2 3">
    <name type="scientific">Thermaurantimonas aggregans</name>
    <dbReference type="NCBI Taxonomy" id="2173829"/>
    <lineage>
        <taxon>Bacteria</taxon>
        <taxon>Pseudomonadati</taxon>
        <taxon>Bacteroidota</taxon>
        <taxon>Flavobacteriia</taxon>
        <taxon>Flavobacteriales</taxon>
        <taxon>Schleiferiaceae</taxon>
        <taxon>Thermaurantimonas</taxon>
    </lineage>
</organism>
<dbReference type="AlphaFoldDB" id="A0A401XKL1"/>
<dbReference type="InterPro" id="IPR051675">
    <property type="entry name" value="Endo/Exo/Phosphatase_dom_1"/>
</dbReference>
<dbReference type="Pfam" id="PF12836">
    <property type="entry name" value="HHH_3"/>
    <property type="match status" value="2"/>
</dbReference>
<protein>
    <submittedName>
        <fullName evidence="2">Competence protein ComEA</fullName>
    </submittedName>
</protein>
<feature type="transmembrane region" description="Helical" evidence="1">
    <location>
        <begin position="18"/>
        <end position="36"/>
    </location>
</feature>
<keyword evidence="3" id="KW-1185">Reference proteome</keyword>
<proteinExistence type="predicted"/>
<dbReference type="PANTHER" id="PTHR21180">
    <property type="entry name" value="ENDONUCLEASE/EXONUCLEASE/PHOSPHATASE FAMILY DOMAIN-CONTAINING PROTEIN 1"/>
    <property type="match status" value="1"/>
</dbReference>
<dbReference type="GO" id="GO:0015628">
    <property type="term" value="P:protein secretion by the type II secretion system"/>
    <property type="evidence" value="ECO:0007669"/>
    <property type="project" value="TreeGrafter"/>
</dbReference>
<gene>
    <name evidence="2" type="ORF">JCM31826_09930</name>
</gene>
<keyword evidence="1" id="KW-0472">Membrane</keyword>
<dbReference type="Proteomes" id="UP000286715">
    <property type="component" value="Unassembled WGS sequence"/>
</dbReference>
<dbReference type="PANTHER" id="PTHR21180:SF32">
    <property type="entry name" value="ENDONUCLEASE_EXONUCLEASE_PHOSPHATASE FAMILY DOMAIN-CONTAINING PROTEIN 1"/>
    <property type="match status" value="1"/>
</dbReference>
<dbReference type="InterPro" id="IPR010994">
    <property type="entry name" value="RuvA_2-like"/>
</dbReference>
<evidence type="ECO:0000313" key="3">
    <source>
        <dbReference type="Proteomes" id="UP000286715"/>
    </source>
</evidence>
<reference evidence="2 3" key="1">
    <citation type="submission" date="2018-11" db="EMBL/GenBank/DDBJ databases">
        <title>Schleiferia aggregans sp. nov., a moderately thermophilic heterotrophic bacterium isolated from microbial mats at a terrestrial hot spring.</title>
        <authorList>
            <person name="Iino T."/>
            <person name="Ohkuma M."/>
            <person name="Haruta S."/>
        </authorList>
    </citation>
    <scope>NUCLEOTIDE SEQUENCE [LARGE SCALE GENOMIC DNA]</scope>
    <source>
        <strain evidence="2 3">LA</strain>
    </source>
</reference>